<evidence type="ECO:0000313" key="10">
    <source>
        <dbReference type="Proteomes" id="UP000008810"/>
    </source>
</evidence>
<dbReference type="Gene3D" id="2.20.25.80">
    <property type="entry name" value="WRKY domain"/>
    <property type="match status" value="1"/>
</dbReference>
<dbReference type="Proteomes" id="UP000008810">
    <property type="component" value="Chromosome 4"/>
</dbReference>
<dbReference type="GO" id="GO:0043565">
    <property type="term" value="F:sequence-specific DNA binding"/>
    <property type="evidence" value="ECO:0007669"/>
    <property type="project" value="InterPro"/>
</dbReference>
<evidence type="ECO:0000256" key="1">
    <source>
        <dbReference type="ARBA" id="ARBA00004123"/>
    </source>
</evidence>
<dbReference type="EnsemblPlants" id="PNT64580">
    <property type="protein sequence ID" value="PNT64580"/>
    <property type="gene ID" value="BRADI_4g30372v3"/>
</dbReference>
<evidence type="ECO:0000313" key="9">
    <source>
        <dbReference type="EnsemblPlants" id="PNT64580"/>
    </source>
</evidence>
<evidence type="ECO:0000256" key="5">
    <source>
        <dbReference type="ARBA" id="ARBA00023242"/>
    </source>
</evidence>
<dbReference type="GO" id="GO:0009751">
    <property type="term" value="P:response to salicylic acid"/>
    <property type="evidence" value="ECO:0007669"/>
    <property type="project" value="EnsemblPlants"/>
</dbReference>
<evidence type="ECO:0000256" key="3">
    <source>
        <dbReference type="ARBA" id="ARBA00023125"/>
    </source>
</evidence>
<dbReference type="GO" id="GO:1900425">
    <property type="term" value="P:negative regulation of defense response to bacterium"/>
    <property type="evidence" value="ECO:0007669"/>
    <property type="project" value="EnsemblPlants"/>
</dbReference>
<dbReference type="GO" id="GO:0009617">
    <property type="term" value="P:response to bacterium"/>
    <property type="evidence" value="ECO:0007669"/>
    <property type="project" value="EnsemblPlants"/>
</dbReference>
<dbReference type="PANTHER" id="PTHR31429">
    <property type="entry name" value="WRKY TRANSCRIPTION FACTOR 36-RELATED"/>
    <property type="match status" value="1"/>
</dbReference>
<name>A0A2K2CRC9_BRADI</name>
<sequence length="161" mass="17600">MDDGSGSIPTEDRPGLLPLFATSPPPPVEEILEEKLRRVREENRRLASKLGAILADHPRLRALATSPPASVATGSGFASAANAAREEQAAGVTAEPRPKVRTVRVRAEPSNPDANLAVKDGYQWRKYGRKVTRDNPHPRAYYRCAFATSCPVKKKVLIIYS</sequence>
<dbReference type="OrthoDB" id="1879341at2759"/>
<dbReference type="GO" id="GO:0003700">
    <property type="term" value="F:DNA-binding transcription factor activity"/>
    <property type="evidence" value="ECO:0007669"/>
    <property type="project" value="InterPro"/>
</dbReference>
<dbReference type="AlphaFoldDB" id="A0A2K2CRC9"/>
<dbReference type="EMBL" id="CM000883">
    <property type="protein sequence ID" value="PNT64580.1"/>
    <property type="molecule type" value="Genomic_DNA"/>
</dbReference>
<dbReference type="GO" id="GO:0005634">
    <property type="term" value="C:nucleus"/>
    <property type="evidence" value="ECO:0007669"/>
    <property type="project" value="UniProtKB-SubCell"/>
</dbReference>
<feature type="region of interest" description="Disordered" evidence="6">
    <location>
        <begin position="1"/>
        <end position="26"/>
    </location>
</feature>
<dbReference type="Gramene" id="PNT64580">
    <property type="protein sequence ID" value="PNT64580"/>
    <property type="gene ID" value="BRADI_4g30372v3"/>
</dbReference>
<reference evidence="8 9" key="1">
    <citation type="journal article" date="2010" name="Nature">
        <title>Genome sequencing and analysis of the model grass Brachypodium distachyon.</title>
        <authorList>
            <consortium name="International Brachypodium Initiative"/>
        </authorList>
    </citation>
    <scope>NUCLEOTIDE SEQUENCE [LARGE SCALE GENOMIC DNA]</scope>
    <source>
        <strain evidence="8 9">Bd21</strain>
    </source>
</reference>
<dbReference type="InterPro" id="IPR036576">
    <property type="entry name" value="WRKY_dom_sf"/>
</dbReference>
<organism evidence="8">
    <name type="scientific">Brachypodium distachyon</name>
    <name type="common">Purple false brome</name>
    <name type="synonym">Trachynia distachya</name>
    <dbReference type="NCBI Taxonomy" id="15368"/>
    <lineage>
        <taxon>Eukaryota</taxon>
        <taxon>Viridiplantae</taxon>
        <taxon>Streptophyta</taxon>
        <taxon>Embryophyta</taxon>
        <taxon>Tracheophyta</taxon>
        <taxon>Spermatophyta</taxon>
        <taxon>Magnoliopsida</taxon>
        <taxon>Liliopsida</taxon>
        <taxon>Poales</taxon>
        <taxon>Poaceae</taxon>
        <taxon>BOP clade</taxon>
        <taxon>Pooideae</taxon>
        <taxon>Stipodae</taxon>
        <taxon>Brachypodieae</taxon>
        <taxon>Brachypodium</taxon>
    </lineage>
</organism>
<evidence type="ECO:0000256" key="6">
    <source>
        <dbReference type="SAM" id="MobiDB-lite"/>
    </source>
</evidence>
<keyword evidence="5" id="KW-0539">Nucleus</keyword>
<keyword evidence="2" id="KW-0805">Transcription regulation</keyword>
<evidence type="ECO:0000256" key="4">
    <source>
        <dbReference type="ARBA" id="ARBA00023163"/>
    </source>
</evidence>
<gene>
    <name evidence="8" type="ORF">BRADI_4g30372v3</name>
</gene>
<evidence type="ECO:0000259" key="7">
    <source>
        <dbReference type="PROSITE" id="PS50811"/>
    </source>
</evidence>
<keyword evidence="3" id="KW-0238">DNA-binding</keyword>
<feature type="domain" description="WRKY" evidence="7">
    <location>
        <begin position="113"/>
        <end position="156"/>
    </location>
</feature>
<dbReference type="GO" id="GO:0009620">
    <property type="term" value="P:response to fungus"/>
    <property type="evidence" value="ECO:0007669"/>
    <property type="project" value="EnsemblPlants"/>
</dbReference>
<evidence type="ECO:0000256" key="2">
    <source>
        <dbReference type="ARBA" id="ARBA00023015"/>
    </source>
</evidence>
<protein>
    <recommendedName>
        <fullName evidence="7">WRKY domain-containing protein</fullName>
    </recommendedName>
</protein>
<dbReference type="SMART" id="SM00774">
    <property type="entry name" value="WRKY"/>
    <property type="match status" value="1"/>
</dbReference>
<evidence type="ECO:0000313" key="8">
    <source>
        <dbReference type="EMBL" id="PNT64580.1"/>
    </source>
</evidence>
<comment type="subcellular location">
    <subcellularLocation>
        <location evidence="1">Nucleus</location>
    </subcellularLocation>
</comment>
<accession>A0A2K2CRC9</accession>
<proteinExistence type="predicted"/>
<keyword evidence="4" id="KW-0804">Transcription</keyword>
<dbReference type="PROSITE" id="PS50811">
    <property type="entry name" value="WRKY"/>
    <property type="match status" value="1"/>
</dbReference>
<reference evidence="8" key="2">
    <citation type="submission" date="2017-06" db="EMBL/GenBank/DDBJ databases">
        <title>WGS assembly of Brachypodium distachyon.</title>
        <authorList>
            <consortium name="The International Brachypodium Initiative"/>
            <person name="Lucas S."/>
            <person name="Harmon-Smith M."/>
            <person name="Lail K."/>
            <person name="Tice H."/>
            <person name="Grimwood J."/>
            <person name="Bruce D."/>
            <person name="Barry K."/>
            <person name="Shu S."/>
            <person name="Lindquist E."/>
            <person name="Wang M."/>
            <person name="Pitluck S."/>
            <person name="Vogel J.P."/>
            <person name="Garvin D.F."/>
            <person name="Mockler T.C."/>
            <person name="Schmutz J."/>
            <person name="Rokhsar D."/>
            <person name="Bevan M.W."/>
        </authorList>
    </citation>
    <scope>NUCLEOTIDE SEQUENCE</scope>
    <source>
        <strain evidence="8">Bd21</strain>
    </source>
</reference>
<dbReference type="GO" id="GO:0010200">
    <property type="term" value="P:response to chitin"/>
    <property type="evidence" value="ECO:0007669"/>
    <property type="project" value="EnsemblPlants"/>
</dbReference>
<dbReference type="STRING" id="15368.A0A2K2CRC9"/>
<dbReference type="SUPFAM" id="SSF118290">
    <property type="entry name" value="WRKY DNA-binding domain"/>
    <property type="match status" value="1"/>
</dbReference>
<dbReference type="PANTHER" id="PTHR31429:SF84">
    <property type="entry name" value="WRKY TRANSCRIPTION FACTOR WRKY62"/>
    <property type="match status" value="1"/>
</dbReference>
<reference evidence="9" key="3">
    <citation type="submission" date="2018-08" db="UniProtKB">
        <authorList>
            <consortium name="EnsemblPlants"/>
        </authorList>
    </citation>
    <scope>IDENTIFICATION</scope>
    <source>
        <strain evidence="9">cv. Bd21</strain>
    </source>
</reference>
<dbReference type="InParanoid" id="A0A2K2CRC9"/>
<keyword evidence="10" id="KW-1185">Reference proteome</keyword>
<dbReference type="Pfam" id="PF03106">
    <property type="entry name" value="WRKY"/>
    <property type="match status" value="1"/>
</dbReference>
<dbReference type="InterPro" id="IPR044810">
    <property type="entry name" value="WRKY_plant"/>
</dbReference>
<dbReference type="InterPro" id="IPR003657">
    <property type="entry name" value="WRKY_dom"/>
</dbReference>